<keyword evidence="3" id="KW-1185">Reference proteome</keyword>
<dbReference type="Proteomes" id="UP000828390">
    <property type="component" value="Unassembled WGS sequence"/>
</dbReference>
<proteinExistence type="predicted"/>
<keyword evidence="1" id="KW-0472">Membrane</keyword>
<gene>
    <name evidence="2" type="ORF">DPMN_035175</name>
</gene>
<evidence type="ECO:0000256" key="1">
    <source>
        <dbReference type="SAM" id="Phobius"/>
    </source>
</evidence>
<reference evidence="2" key="2">
    <citation type="submission" date="2020-11" db="EMBL/GenBank/DDBJ databases">
        <authorList>
            <person name="McCartney M.A."/>
            <person name="Auch B."/>
            <person name="Kono T."/>
            <person name="Mallez S."/>
            <person name="Becker A."/>
            <person name="Gohl D.M."/>
            <person name="Silverstein K.A.T."/>
            <person name="Koren S."/>
            <person name="Bechman K.B."/>
            <person name="Herman A."/>
            <person name="Abrahante J.E."/>
            <person name="Garbe J."/>
        </authorList>
    </citation>
    <scope>NUCLEOTIDE SEQUENCE</scope>
    <source>
        <strain evidence="2">Duluth1</strain>
        <tissue evidence="2">Whole animal</tissue>
    </source>
</reference>
<evidence type="ECO:0008006" key="4">
    <source>
        <dbReference type="Google" id="ProtNLM"/>
    </source>
</evidence>
<dbReference type="AlphaFoldDB" id="A0A9D4M916"/>
<organism evidence="2 3">
    <name type="scientific">Dreissena polymorpha</name>
    <name type="common">Zebra mussel</name>
    <name type="synonym">Mytilus polymorpha</name>
    <dbReference type="NCBI Taxonomy" id="45954"/>
    <lineage>
        <taxon>Eukaryota</taxon>
        <taxon>Metazoa</taxon>
        <taxon>Spiralia</taxon>
        <taxon>Lophotrochozoa</taxon>
        <taxon>Mollusca</taxon>
        <taxon>Bivalvia</taxon>
        <taxon>Autobranchia</taxon>
        <taxon>Heteroconchia</taxon>
        <taxon>Euheterodonta</taxon>
        <taxon>Imparidentia</taxon>
        <taxon>Neoheterodontei</taxon>
        <taxon>Myida</taxon>
        <taxon>Dreissenoidea</taxon>
        <taxon>Dreissenidae</taxon>
        <taxon>Dreissena</taxon>
    </lineage>
</organism>
<accession>A0A9D4M916</accession>
<protein>
    <recommendedName>
        <fullName evidence="4">Transposase</fullName>
    </recommendedName>
</protein>
<sequence length="51" mass="5980">MKDCVLHWSQAVLRRINEVGLKTTYERRKAVLALMIKLMSIPFLPGIFRVH</sequence>
<name>A0A9D4M916_DREPO</name>
<comment type="caution">
    <text evidence="2">The sequence shown here is derived from an EMBL/GenBank/DDBJ whole genome shotgun (WGS) entry which is preliminary data.</text>
</comment>
<reference evidence="2" key="1">
    <citation type="journal article" date="2019" name="bioRxiv">
        <title>The Genome of the Zebra Mussel, Dreissena polymorpha: A Resource for Invasive Species Research.</title>
        <authorList>
            <person name="McCartney M.A."/>
            <person name="Auch B."/>
            <person name="Kono T."/>
            <person name="Mallez S."/>
            <person name="Zhang Y."/>
            <person name="Obille A."/>
            <person name="Becker A."/>
            <person name="Abrahante J.E."/>
            <person name="Garbe J."/>
            <person name="Badalamenti J.P."/>
            <person name="Herman A."/>
            <person name="Mangelson H."/>
            <person name="Liachko I."/>
            <person name="Sullivan S."/>
            <person name="Sone E.D."/>
            <person name="Koren S."/>
            <person name="Silverstein K.A.T."/>
            <person name="Beckman K.B."/>
            <person name="Gohl D.M."/>
        </authorList>
    </citation>
    <scope>NUCLEOTIDE SEQUENCE</scope>
    <source>
        <strain evidence="2">Duluth1</strain>
        <tissue evidence="2">Whole animal</tissue>
    </source>
</reference>
<evidence type="ECO:0000313" key="2">
    <source>
        <dbReference type="EMBL" id="KAH3871960.1"/>
    </source>
</evidence>
<dbReference type="EMBL" id="JAIWYP010000002">
    <property type="protein sequence ID" value="KAH3871960.1"/>
    <property type="molecule type" value="Genomic_DNA"/>
</dbReference>
<feature type="transmembrane region" description="Helical" evidence="1">
    <location>
        <begin position="30"/>
        <end position="48"/>
    </location>
</feature>
<keyword evidence="1" id="KW-1133">Transmembrane helix</keyword>
<keyword evidence="1" id="KW-0812">Transmembrane</keyword>
<evidence type="ECO:0000313" key="3">
    <source>
        <dbReference type="Proteomes" id="UP000828390"/>
    </source>
</evidence>